<dbReference type="Proteomes" id="UP000244896">
    <property type="component" value="Chromosome"/>
</dbReference>
<dbReference type="RefSeq" id="WP_108825165.1">
    <property type="nucleotide sequence ID" value="NZ_CP023004.1"/>
</dbReference>
<keyword evidence="6 10" id="KW-0547">Nucleotide-binding</keyword>
<keyword evidence="7 10" id="KW-0067">ATP-binding</keyword>
<evidence type="ECO:0000256" key="3">
    <source>
        <dbReference type="ARBA" id="ARBA00005842"/>
    </source>
</evidence>
<comment type="subunit">
    <text evidence="10">Monomer.</text>
</comment>
<dbReference type="NCBIfam" id="TIGR00174">
    <property type="entry name" value="miaA"/>
    <property type="match status" value="1"/>
</dbReference>
<evidence type="ECO:0000256" key="6">
    <source>
        <dbReference type="ARBA" id="ARBA00022741"/>
    </source>
</evidence>
<dbReference type="GO" id="GO:0005524">
    <property type="term" value="F:ATP binding"/>
    <property type="evidence" value="ECO:0007669"/>
    <property type="project" value="UniProtKB-UniRule"/>
</dbReference>
<evidence type="ECO:0000256" key="1">
    <source>
        <dbReference type="ARBA" id="ARBA00001946"/>
    </source>
</evidence>
<dbReference type="InterPro" id="IPR018022">
    <property type="entry name" value="IPT"/>
</dbReference>
<feature type="site" description="Interaction with substrate tRNA" evidence="10">
    <location>
        <position position="105"/>
    </location>
</feature>
<dbReference type="OrthoDB" id="9776390at2"/>
<comment type="caution">
    <text evidence="10">Lacks conserved residue(s) required for the propagation of feature annotation.</text>
</comment>
<protein>
    <recommendedName>
        <fullName evidence="10">tRNA dimethylallyltransferase</fullName>
        <ecNumber evidence="10">2.5.1.75</ecNumber>
    </recommendedName>
    <alternativeName>
        <fullName evidence="10">Dimethylallyl diphosphate:tRNA dimethylallyltransferase</fullName>
        <shortName evidence="10">DMAPP:tRNA dimethylallyltransferase</shortName>
        <shortName evidence="10">DMATase</shortName>
    </alternativeName>
    <alternativeName>
        <fullName evidence="10">Isopentenyl-diphosphate:tRNA isopentenyltransferase</fullName>
        <shortName evidence="10">IPP transferase</shortName>
        <shortName evidence="10">IPPT</shortName>
        <shortName evidence="10">IPTase</shortName>
    </alternativeName>
</protein>
<keyword evidence="4 10" id="KW-0808">Transferase</keyword>
<dbReference type="SUPFAM" id="SSF52540">
    <property type="entry name" value="P-loop containing nucleoside triphosphate hydrolases"/>
    <property type="match status" value="1"/>
</dbReference>
<dbReference type="Gene3D" id="1.10.20.140">
    <property type="match status" value="1"/>
</dbReference>
<keyword evidence="5 10" id="KW-0819">tRNA processing</keyword>
<dbReference type="EMBL" id="CP023004">
    <property type="protein sequence ID" value="AWI09355.1"/>
    <property type="molecule type" value="Genomic_DNA"/>
</dbReference>
<evidence type="ECO:0000256" key="13">
    <source>
        <dbReference type="RuleBase" id="RU003785"/>
    </source>
</evidence>
<evidence type="ECO:0000256" key="4">
    <source>
        <dbReference type="ARBA" id="ARBA00022679"/>
    </source>
</evidence>
<keyword evidence="8 10" id="KW-0460">Magnesium</keyword>
<comment type="cofactor">
    <cofactor evidence="1 10">
        <name>Mg(2+)</name>
        <dbReference type="ChEBI" id="CHEBI:18420"/>
    </cofactor>
</comment>
<feature type="site" description="Interaction with substrate tRNA" evidence="10">
    <location>
        <position position="127"/>
    </location>
</feature>
<accession>A0A2U8E3L8</accession>
<evidence type="ECO:0000256" key="2">
    <source>
        <dbReference type="ARBA" id="ARBA00003213"/>
    </source>
</evidence>
<dbReference type="Pfam" id="PF01715">
    <property type="entry name" value="IPPT"/>
    <property type="match status" value="1"/>
</dbReference>
<dbReference type="InterPro" id="IPR027417">
    <property type="entry name" value="P-loop_NTPase"/>
</dbReference>
<proteinExistence type="inferred from homology"/>
<name>A0A2U8E3L8_9BACT</name>
<evidence type="ECO:0000256" key="7">
    <source>
        <dbReference type="ARBA" id="ARBA00022840"/>
    </source>
</evidence>
<comment type="catalytic activity">
    <reaction evidence="9 10 11">
        <text>adenosine(37) in tRNA + dimethylallyl diphosphate = N(6)-dimethylallyladenosine(37) in tRNA + diphosphate</text>
        <dbReference type="Rhea" id="RHEA:26482"/>
        <dbReference type="Rhea" id="RHEA-COMP:10162"/>
        <dbReference type="Rhea" id="RHEA-COMP:10375"/>
        <dbReference type="ChEBI" id="CHEBI:33019"/>
        <dbReference type="ChEBI" id="CHEBI:57623"/>
        <dbReference type="ChEBI" id="CHEBI:74411"/>
        <dbReference type="ChEBI" id="CHEBI:74415"/>
        <dbReference type="EC" id="2.5.1.75"/>
    </reaction>
</comment>
<dbReference type="EC" id="2.5.1.75" evidence="10"/>
<feature type="binding site" evidence="10">
    <location>
        <begin position="16"/>
        <end position="21"/>
    </location>
    <ligand>
        <name>substrate</name>
    </ligand>
</feature>
<evidence type="ECO:0000313" key="15">
    <source>
        <dbReference type="Proteomes" id="UP000244896"/>
    </source>
</evidence>
<gene>
    <name evidence="10" type="primary">miaA</name>
    <name evidence="14" type="ORF">CKA38_08965</name>
</gene>
<comment type="function">
    <text evidence="2 10 12">Catalyzes the transfer of a dimethylallyl group onto the adenine at position 37 in tRNAs that read codons beginning with uridine, leading to the formation of N6-(dimethylallyl)adenosine (i(6)A).</text>
</comment>
<comment type="similarity">
    <text evidence="3 10 13">Belongs to the IPP transferase family.</text>
</comment>
<evidence type="ECO:0000256" key="8">
    <source>
        <dbReference type="ARBA" id="ARBA00022842"/>
    </source>
</evidence>
<keyword evidence="15" id="KW-1185">Reference proteome</keyword>
<dbReference type="AlphaFoldDB" id="A0A2U8E3L8"/>
<dbReference type="GO" id="GO:0052381">
    <property type="term" value="F:tRNA dimethylallyltransferase activity"/>
    <property type="evidence" value="ECO:0007669"/>
    <property type="project" value="UniProtKB-UniRule"/>
</dbReference>
<feature type="binding site" evidence="10">
    <location>
        <begin position="14"/>
        <end position="21"/>
    </location>
    <ligand>
        <name>ATP</name>
        <dbReference type="ChEBI" id="CHEBI:30616"/>
    </ligand>
</feature>
<dbReference type="PANTHER" id="PTHR11088">
    <property type="entry name" value="TRNA DIMETHYLALLYLTRANSFERASE"/>
    <property type="match status" value="1"/>
</dbReference>
<dbReference type="InterPro" id="IPR039657">
    <property type="entry name" value="Dimethylallyltransferase"/>
</dbReference>
<dbReference type="PANTHER" id="PTHR11088:SF60">
    <property type="entry name" value="TRNA DIMETHYLALLYLTRANSFERASE"/>
    <property type="match status" value="1"/>
</dbReference>
<dbReference type="HAMAP" id="MF_00185">
    <property type="entry name" value="IPP_trans"/>
    <property type="match status" value="1"/>
</dbReference>
<reference evidence="14 15" key="1">
    <citation type="journal article" date="2018" name="Syst. Appl. Microbiol.">
        <title>Ereboglobus luteus gen. nov. sp. nov. from cockroach guts, and new insights into the oxygen relationship of the genera Opitutus and Didymococcus (Verrucomicrobia: Opitutaceae).</title>
        <authorList>
            <person name="Tegtmeier D."/>
            <person name="Belitz A."/>
            <person name="Radek R."/>
            <person name="Heimerl T."/>
            <person name="Brune A."/>
        </authorList>
    </citation>
    <scope>NUCLEOTIDE SEQUENCE [LARGE SCALE GENOMIC DNA]</scope>
    <source>
        <strain evidence="14 15">Ho45</strain>
    </source>
</reference>
<feature type="region of interest" description="Interaction with substrate tRNA" evidence="10">
    <location>
        <begin position="39"/>
        <end position="42"/>
    </location>
</feature>
<evidence type="ECO:0000313" key="14">
    <source>
        <dbReference type="EMBL" id="AWI09355.1"/>
    </source>
</evidence>
<sequence length="308" mass="33177">MSLPNEKILHVLTGPTAVGKTELALRWAGANNAEIVSCDSLLFYRGMDIGTAKPAPAELARVPHHLVDVCDCARQMDIARYIALARAAVDDIASRGKQILVTGGSGFYLKAFFAPVIDDIAVPPALRSEIAGQLAAEGLPALVARLRALNPEGLGALDTANPRRVTRALERCRASGLTLAELAADFARRPLPFAGWKTRIAVLDRERDDLEKRIAIRVDAMLAAGLVDEVRRLRALGFEKNTSGSGAIGYRETLAMLDGKLPPESLAAEITKNTRGLVKKQRTWFRTQLPAHKLIDADSATIGTIFAA</sequence>
<evidence type="ECO:0000256" key="10">
    <source>
        <dbReference type="HAMAP-Rule" id="MF_00185"/>
    </source>
</evidence>
<evidence type="ECO:0000256" key="9">
    <source>
        <dbReference type="ARBA" id="ARBA00049563"/>
    </source>
</evidence>
<organism evidence="14 15">
    <name type="scientific">Ereboglobus luteus</name>
    <dbReference type="NCBI Taxonomy" id="1796921"/>
    <lineage>
        <taxon>Bacteria</taxon>
        <taxon>Pseudomonadati</taxon>
        <taxon>Verrucomicrobiota</taxon>
        <taxon>Opitutia</taxon>
        <taxon>Opitutales</taxon>
        <taxon>Opitutaceae</taxon>
        <taxon>Ereboglobus</taxon>
    </lineage>
</organism>
<dbReference type="Gene3D" id="3.40.50.300">
    <property type="entry name" value="P-loop containing nucleotide triphosphate hydrolases"/>
    <property type="match status" value="1"/>
</dbReference>
<evidence type="ECO:0000256" key="5">
    <source>
        <dbReference type="ARBA" id="ARBA00022694"/>
    </source>
</evidence>
<dbReference type="GO" id="GO:0006400">
    <property type="term" value="P:tRNA modification"/>
    <property type="evidence" value="ECO:0007669"/>
    <property type="project" value="TreeGrafter"/>
</dbReference>
<evidence type="ECO:0000256" key="11">
    <source>
        <dbReference type="RuleBase" id="RU003783"/>
    </source>
</evidence>
<evidence type="ECO:0000256" key="12">
    <source>
        <dbReference type="RuleBase" id="RU003784"/>
    </source>
</evidence>
<dbReference type="KEGG" id="elut:CKA38_08965"/>